<sequence length="725" mass="80518">MNNPEPTTPSDDKSSQNTPAQNNHSGETSIPDNISEAPATRPSPSDDLYRYVSGSWLSHHPIPDDRPVDGTFHTLRDQAEEDVNAIIKDADPTTRIGAGFASFMDVDGDKGVNQAGFAPLKDDLARINVDNLEDFARALGALDVVGIGGLAGYYVAKASDSPIDAAYLNQGGLSLPDEAYYREEAHRPIVEKLKEHIATMFTMARDATSGPEWQDSPLVPAEFADASNEKLAEAIIEFETRLAKGHWNVEDTRDALKTYNPTSVDDLPTGFPWKTWLEATELSTDTIVVSEPSYLEHVATLAQETDLSVLKLWAGWQILTQRASLLAEDVSRESFNFYGRVLSGSTEQRACWKRAVSFLDGSISDDIGREFVARHFPPEHKQKMLSLVDYLLKAYRQRISNLDWMTPDTRDRALEKLGTFRAKIAYPDQWKTYDGLEFSPHGEDLVANSRRAAAWRHRYEIAKVGNPTDRSEWVAPAQMVNAFYNPVVNDITFPAAILRPPFFNPDADMAQNFGGIGAVIGHEIGHGFDDQGSQFDGEGNLNSWWTSEDREAFEKLTGKLVDQFNPLIPKGLEQRGLTAQHVNGRFTLGENIGDLGGLGIAVVAYRLYLEDQGLTPETSPEMPFLLTDGTALAPLGKESDADTGMSYDDAPTFTAMQRLFLAWANVWRTAIRPQLSAQFLAIDPHSPSEFRCNVIARNINEFAEAFDVRPGDGMWLEPKDRVQIW</sequence>
<feature type="domain" description="Peptidase M13 C-terminal" evidence="9">
    <location>
        <begin position="651"/>
        <end position="722"/>
    </location>
</feature>
<evidence type="ECO:0000313" key="12">
    <source>
        <dbReference type="Proteomes" id="UP001174314"/>
    </source>
</evidence>
<dbReference type="GO" id="GO:0046872">
    <property type="term" value="F:metal ion binding"/>
    <property type="evidence" value="ECO:0007669"/>
    <property type="project" value="UniProtKB-KW"/>
</dbReference>
<dbReference type="PRINTS" id="PR00786">
    <property type="entry name" value="NEPRILYSIN"/>
</dbReference>
<evidence type="ECO:0000259" key="10">
    <source>
        <dbReference type="Pfam" id="PF05649"/>
    </source>
</evidence>
<keyword evidence="4" id="KW-0479">Metal-binding</keyword>
<dbReference type="InterPro" id="IPR018497">
    <property type="entry name" value="Peptidase_M13_C"/>
</dbReference>
<dbReference type="PROSITE" id="PS51885">
    <property type="entry name" value="NEPRILYSIN"/>
    <property type="match status" value="1"/>
</dbReference>
<dbReference type="EC" id="3.4.24.-" evidence="11"/>
<dbReference type="Pfam" id="PF05649">
    <property type="entry name" value="Peptidase_M13_N"/>
    <property type="match status" value="1"/>
</dbReference>
<keyword evidence="6" id="KW-0862">Zinc</keyword>
<dbReference type="Pfam" id="PF01431">
    <property type="entry name" value="Peptidase_M13"/>
    <property type="match status" value="2"/>
</dbReference>
<comment type="similarity">
    <text evidence="2">Belongs to the peptidase M13 family.</text>
</comment>
<dbReference type="Proteomes" id="UP001174314">
    <property type="component" value="Chromosome"/>
</dbReference>
<dbReference type="CDD" id="cd08662">
    <property type="entry name" value="M13"/>
    <property type="match status" value="1"/>
</dbReference>
<dbReference type="Gene3D" id="3.40.390.10">
    <property type="entry name" value="Collagenase (Catalytic Domain)"/>
    <property type="match status" value="1"/>
</dbReference>
<keyword evidence="11" id="KW-0808">Transferase</keyword>
<dbReference type="GO" id="GO:0004674">
    <property type="term" value="F:protein serine/threonine kinase activity"/>
    <property type="evidence" value="ECO:0007669"/>
    <property type="project" value="UniProtKB-KW"/>
</dbReference>
<keyword evidence="11" id="KW-0723">Serine/threonine-protein kinase</keyword>
<dbReference type="KEGG" id="cpsk:Q0N40_00350"/>
<keyword evidence="12" id="KW-1185">Reference proteome</keyword>
<comment type="cofactor">
    <cofactor evidence="1">
        <name>Zn(2+)</name>
        <dbReference type="ChEBI" id="CHEBI:29105"/>
    </cofactor>
</comment>
<feature type="compositionally biased region" description="Polar residues" evidence="8">
    <location>
        <begin position="1"/>
        <end position="32"/>
    </location>
</feature>
<evidence type="ECO:0000256" key="5">
    <source>
        <dbReference type="ARBA" id="ARBA00022801"/>
    </source>
</evidence>
<feature type="domain" description="Peptidase M13 C-terminal" evidence="9">
    <location>
        <begin position="481"/>
        <end position="610"/>
    </location>
</feature>
<dbReference type="InterPro" id="IPR042089">
    <property type="entry name" value="Peptidase_M13_dom_2"/>
</dbReference>
<evidence type="ECO:0000256" key="3">
    <source>
        <dbReference type="ARBA" id="ARBA00022670"/>
    </source>
</evidence>
<evidence type="ECO:0000256" key="2">
    <source>
        <dbReference type="ARBA" id="ARBA00007357"/>
    </source>
</evidence>
<reference evidence="11 12" key="1">
    <citation type="submission" date="2023-10" db="EMBL/GenBank/DDBJ databases">
        <title>complete genome sequence of Corynebacterium pseudokroppenstedtii P15-C1.</title>
        <authorList>
            <person name="Bruggemann H."/>
            <person name="Poehlein A."/>
        </authorList>
    </citation>
    <scope>NUCLEOTIDE SEQUENCE [LARGE SCALE GENOMIC DNA]</scope>
    <source>
        <strain evidence="11 12">P15_C1</strain>
    </source>
</reference>
<evidence type="ECO:0000313" key="11">
    <source>
        <dbReference type="EMBL" id="WPF25057.1"/>
    </source>
</evidence>
<dbReference type="SUPFAM" id="SSF55486">
    <property type="entry name" value="Metalloproteases ('zincins'), catalytic domain"/>
    <property type="match status" value="1"/>
</dbReference>
<dbReference type="InterPro" id="IPR008753">
    <property type="entry name" value="Peptidase_M13_N"/>
</dbReference>
<gene>
    <name evidence="11" type="ORF">Q0N40_00350</name>
</gene>
<feature type="region of interest" description="Disordered" evidence="8">
    <location>
        <begin position="1"/>
        <end position="46"/>
    </location>
</feature>
<keyword evidence="7" id="KW-0482">Metalloprotease</keyword>
<evidence type="ECO:0000256" key="8">
    <source>
        <dbReference type="SAM" id="MobiDB-lite"/>
    </source>
</evidence>
<proteinExistence type="inferred from homology"/>
<dbReference type="AlphaFoldDB" id="A0AAU0Q0P9"/>
<evidence type="ECO:0000256" key="6">
    <source>
        <dbReference type="ARBA" id="ARBA00022833"/>
    </source>
</evidence>
<keyword evidence="11" id="KW-0418">Kinase</keyword>
<evidence type="ECO:0000256" key="4">
    <source>
        <dbReference type="ARBA" id="ARBA00022723"/>
    </source>
</evidence>
<dbReference type="InterPro" id="IPR024079">
    <property type="entry name" value="MetalloPept_cat_dom_sf"/>
</dbReference>
<evidence type="ECO:0000256" key="7">
    <source>
        <dbReference type="ARBA" id="ARBA00023049"/>
    </source>
</evidence>
<dbReference type="EMBL" id="CP137757">
    <property type="protein sequence ID" value="WPF25057.1"/>
    <property type="molecule type" value="Genomic_DNA"/>
</dbReference>
<dbReference type="InterPro" id="IPR000718">
    <property type="entry name" value="Peptidase_M13"/>
</dbReference>
<evidence type="ECO:0000259" key="9">
    <source>
        <dbReference type="Pfam" id="PF01431"/>
    </source>
</evidence>
<dbReference type="GO" id="GO:0016485">
    <property type="term" value="P:protein processing"/>
    <property type="evidence" value="ECO:0007669"/>
    <property type="project" value="TreeGrafter"/>
</dbReference>
<evidence type="ECO:0000256" key="1">
    <source>
        <dbReference type="ARBA" id="ARBA00001947"/>
    </source>
</evidence>
<organism evidence="11 12">
    <name type="scientific">Corynebacterium pseudokroppenstedtii</name>
    <dbReference type="NCBI Taxonomy" id="2804917"/>
    <lineage>
        <taxon>Bacteria</taxon>
        <taxon>Bacillati</taxon>
        <taxon>Actinomycetota</taxon>
        <taxon>Actinomycetes</taxon>
        <taxon>Mycobacteriales</taxon>
        <taxon>Corynebacteriaceae</taxon>
        <taxon>Corynebacterium</taxon>
    </lineage>
</organism>
<dbReference type="Gene3D" id="1.10.1380.10">
    <property type="entry name" value="Neutral endopeptidase , domain2"/>
    <property type="match status" value="1"/>
</dbReference>
<keyword evidence="5 11" id="KW-0378">Hydrolase</keyword>
<dbReference type="GO" id="GO:0004222">
    <property type="term" value="F:metalloendopeptidase activity"/>
    <property type="evidence" value="ECO:0007669"/>
    <property type="project" value="InterPro"/>
</dbReference>
<dbReference type="RefSeq" id="WP_236883002.1">
    <property type="nucleotide sequence ID" value="NZ_CP137757.1"/>
</dbReference>
<dbReference type="GO" id="GO:0005886">
    <property type="term" value="C:plasma membrane"/>
    <property type="evidence" value="ECO:0007669"/>
    <property type="project" value="TreeGrafter"/>
</dbReference>
<dbReference type="PANTHER" id="PTHR11733">
    <property type="entry name" value="ZINC METALLOPROTEASE FAMILY M13 NEPRILYSIN-RELATED"/>
    <property type="match status" value="1"/>
</dbReference>
<keyword evidence="3" id="KW-0645">Protease</keyword>
<dbReference type="PANTHER" id="PTHR11733:SF167">
    <property type="entry name" value="FI17812P1-RELATED"/>
    <property type="match status" value="1"/>
</dbReference>
<protein>
    <submittedName>
        <fullName evidence="11">M13-type metalloendopeptidase</fullName>
        <ecNumber evidence="11">3.4.24.-</ecNumber>
    </submittedName>
</protein>
<feature type="domain" description="Peptidase M13 N-terminal" evidence="10">
    <location>
        <begin position="44"/>
        <end position="427"/>
    </location>
</feature>
<name>A0AAU0Q0P9_9CORY</name>
<accession>A0AAU0Q0P9</accession>